<reference evidence="1" key="1">
    <citation type="journal article" date="2023" name="Comput. Struct. Biotechnol. J.">
        <title>Discovery of a novel marine Bacteroidetes with a rich repertoire of carbohydrate-active enzymes.</title>
        <authorList>
            <person name="Chen B."/>
            <person name="Liu G."/>
            <person name="Chen Q."/>
            <person name="Wang H."/>
            <person name="Liu L."/>
            <person name="Tang K."/>
        </authorList>
    </citation>
    <scope>NUCLEOTIDE SEQUENCE</scope>
    <source>
        <strain evidence="1">TK19036</strain>
    </source>
</reference>
<evidence type="ECO:0000313" key="1">
    <source>
        <dbReference type="EMBL" id="WKN37021.1"/>
    </source>
</evidence>
<dbReference type="EMBL" id="CP120682">
    <property type="protein sequence ID" value="WKN37021.1"/>
    <property type="molecule type" value="Genomic_DNA"/>
</dbReference>
<protein>
    <submittedName>
        <fullName evidence="1">Uncharacterized protein</fullName>
    </submittedName>
</protein>
<dbReference type="AlphaFoldDB" id="A0AA49GRI4"/>
<gene>
    <name evidence="1" type="ORF">K4G66_32140</name>
</gene>
<name>A0AA49GRI4_9BACT</name>
<accession>A0AA49GRI4</accession>
<sequence>MIEQLLIKAEIQQEINIQQDGNVYTFSCEKVAMLDKLRYYFHLMDYQNLVQICYLSDIQNQPGELPTFTVILDDPRQNQ</sequence>
<organism evidence="1">
    <name type="scientific">Roseihalotalea indica</name>
    <dbReference type="NCBI Taxonomy" id="2867963"/>
    <lineage>
        <taxon>Bacteria</taxon>
        <taxon>Pseudomonadati</taxon>
        <taxon>Bacteroidota</taxon>
        <taxon>Cytophagia</taxon>
        <taxon>Cytophagales</taxon>
        <taxon>Catalimonadaceae</taxon>
        <taxon>Roseihalotalea</taxon>
    </lineage>
</organism>
<reference evidence="1" key="2">
    <citation type="journal article" date="2024" name="Antonie Van Leeuwenhoek">
        <title>Roseihalotalea indica gen. nov., sp. nov., a halophilic Bacteroidetes from mesopelagic Southwest Indian Ocean with higher carbohydrate metabolic potential.</title>
        <authorList>
            <person name="Chen B."/>
            <person name="Zhang M."/>
            <person name="Lin D."/>
            <person name="Ye J."/>
            <person name="Tang K."/>
        </authorList>
    </citation>
    <scope>NUCLEOTIDE SEQUENCE</scope>
    <source>
        <strain evidence="1">TK19036</strain>
    </source>
</reference>
<proteinExistence type="predicted"/>